<sequence>MLPRHVAPQNNNRPCASAMINAFMAFWRDSPEMNRCRPARFTLGRRTSISIASINPVNPV</sequence>
<proteinExistence type="predicted"/>
<evidence type="ECO:0000313" key="1">
    <source>
        <dbReference type="EMBL" id="EWC64460.1"/>
    </source>
</evidence>
<name>W7IU50_9PSEU</name>
<dbReference type="AlphaFoldDB" id="W7IU50"/>
<accession>W7IU50</accession>
<protein>
    <submittedName>
        <fullName evidence="1">Uncharacterized protein</fullName>
    </submittedName>
</protein>
<reference evidence="1 2" key="1">
    <citation type="journal article" date="2014" name="Genome Announc.">
        <title>Draft Genome Sequence of the Antitrypanosomally Active Sponge-Associated Bacterium Actinokineospora sp. Strain EG49.</title>
        <authorList>
            <person name="Harjes J."/>
            <person name="Ryu T."/>
            <person name="Abdelmohsen U.R."/>
            <person name="Moitinho-Silva L."/>
            <person name="Horn H."/>
            <person name="Ravasi T."/>
            <person name="Hentschel U."/>
        </authorList>
    </citation>
    <scope>NUCLEOTIDE SEQUENCE [LARGE SCALE GENOMIC DNA]</scope>
    <source>
        <strain evidence="1 2">EG49</strain>
    </source>
</reference>
<dbReference type="Proteomes" id="UP000019277">
    <property type="component" value="Unassembled WGS sequence"/>
</dbReference>
<organism evidence="1 2">
    <name type="scientific">Actinokineospora spheciospongiae</name>
    <dbReference type="NCBI Taxonomy" id="909613"/>
    <lineage>
        <taxon>Bacteria</taxon>
        <taxon>Bacillati</taxon>
        <taxon>Actinomycetota</taxon>
        <taxon>Actinomycetes</taxon>
        <taxon>Pseudonocardiales</taxon>
        <taxon>Pseudonocardiaceae</taxon>
        <taxon>Actinokineospora</taxon>
    </lineage>
</organism>
<keyword evidence="2" id="KW-1185">Reference proteome</keyword>
<dbReference type="EMBL" id="AYXG01000004">
    <property type="protein sequence ID" value="EWC64460.1"/>
    <property type="molecule type" value="Genomic_DNA"/>
</dbReference>
<gene>
    <name evidence="1" type="ORF">UO65_0067</name>
</gene>
<comment type="caution">
    <text evidence="1">The sequence shown here is derived from an EMBL/GenBank/DDBJ whole genome shotgun (WGS) entry which is preliminary data.</text>
</comment>
<evidence type="ECO:0000313" key="2">
    <source>
        <dbReference type="Proteomes" id="UP000019277"/>
    </source>
</evidence>